<organism evidence="1 2">
    <name type="scientific">Actinomadura syzygii</name>
    <dbReference type="NCBI Taxonomy" id="1427538"/>
    <lineage>
        <taxon>Bacteria</taxon>
        <taxon>Bacillati</taxon>
        <taxon>Actinomycetota</taxon>
        <taxon>Actinomycetes</taxon>
        <taxon>Streptosporangiales</taxon>
        <taxon>Thermomonosporaceae</taxon>
        <taxon>Actinomadura</taxon>
    </lineage>
</organism>
<evidence type="ECO:0000313" key="1">
    <source>
        <dbReference type="EMBL" id="TYC13276.1"/>
    </source>
</evidence>
<dbReference type="Pfam" id="PF19562">
    <property type="entry name" value="DUF6084"/>
    <property type="match status" value="1"/>
</dbReference>
<accession>A0A5D0U6H9</accession>
<dbReference type="Proteomes" id="UP000322634">
    <property type="component" value="Unassembled WGS sequence"/>
</dbReference>
<comment type="caution">
    <text evidence="1">The sequence shown here is derived from an EMBL/GenBank/DDBJ whole genome shotgun (WGS) entry which is preliminary data.</text>
</comment>
<reference evidence="1 2" key="1">
    <citation type="submission" date="2019-08" db="EMBL/GenBank/DDBJ databases">
        <title>Actinomadura sp. nov. CYP1-5 isolated from mountain soil.</title>
        <authorList>
            <person name="Songsumanus A."/>
            <person name="Kuncharoen N."/>
            <person name="Kudo T."/>
            <person name="Yuki M."/>
            <person name="Igarashi Y."/>
            <person name="Tanasupawat S."/>
        </authorList>
    </citation>
    <scope>NUCLEOTIDE SEQUENCE [LARGE SCALE GENOMIC DNA]</scope>
    <source>
        <strain evidence="1 2">GKU157</strain>
    </source>
</reference>
<keyword evidence="2" id="KW-1185">Reference proteome</keyword>
<dbReference type="OrthoDB" id="115056at2"/>
<dbReference type="EMBL" id="VSFF01000008">
    <property type="protein sequence ID" value="TYC13276.1"/>
    <property type="molecule type" value="Genomic_DNA"/>
</dbReference>
<name>A0A5D0U6H9_9ACTN</name>
<dbReference type="InterPro" id="IPR045730">
    <property type="entry name" value="DUF6084"/>
</dbReference>
<dbReference type="AlphaFoldDB" id="A0A5D0U6H9"/>
<evidence type="ECO:0000313" key="2">
    <source>
        <dbReference type="Proteomes" id="UP000322634"/>
    </source>
</evidence>
<proteinExistence type="predicted"/>
<sequence length="184" mass="19234">MTIMNGPPELGVDLLGIEAGTSGSAPAPSLRLRLRRLDGGPVQCVLLTATVTIAAGRRGYDDAERDRLAAVLGPPATWPPGGLPWARVGATVPTFRGGTETAIALPCGHGMPDAAGRYLGALQGGHVPLDLAFDGTVFYPGGDGSARTGQAPWRHEAAGLLAVRTWRDLADRRDARPRLDEPSR</sequence>
<protein>
    <submittedName>
        <fullName evidence="1">Uncharacterized protein</fullName>
    </submittedName>
</protein>
<gene>
    <name evidence="1" type="ORF">FXF65_22540</name>
</gene>